<gene>
    <name evidence="1" type="ORF">PR048_025646</name>
</gene>
<organism evidence="1 2">
    <name type="scientific">Dryococelus australis</name>
    <dbReference type="NCBI Taxonomy" id="614101"/>
    <lineage>
        <taxon>Eukaryota</taxon>
        <taxon>Metazoa</taxon>
        <taxon>Ecdysozoa</taxon>
        <taxon>Arthropoda</taxon>
        <taxon>Hexapoda</taxon>
        <taxon>Insecta</taxon>
        <taxon>Pterygota</taxon>
        <taxon>Neoptera</taxon>
        <taxon>Polyneoptera</taxon>
        <taxon>Phasmatodea</taxon>
        <taxon>Verophasmatodea</taxon>
        <taxon>Anareolatae</taxon>
        <taxon>Phasmatidae</taxon>
        <taxon>Eurycanthinae</taxon>
        <taxon>Dryococelus</taxon>
    </lineage>
</organism>
<proteinExistence type="predicted"/>
<name>A0ABQ9GRV1_9NEOP</name>
<reference evidence="1 2" key="1">
    <citation type="submission" date="2023-02" db="EMBL/GenBank/DDBJ databases">
        <title>LHISI_Scaffold_Assembly.</title>
        <authorList>
            <person name="Stuart O.P."/>
            <person name="Cleave R."/>
            <person name="Magrath M.J.L."/>
            <person name="Mikheyev A.S."/>
        </authorList>
    </citation>
    <scope>NUCLEOTIDE SEQUENCE [LARGE SCALE GENOMIC DNA]</scope>
    <source>
        <strain evidence="1">Daus_M_001</strain>
        <tissue evidence="1">Leg muscle</tissue>
    </source>
</reference>
<evidence type="ECO:0000313" key="1">
    <source>
        <dbReference type="EMBL" id="KAJ8874780.1"/>
    </source>
</evidence>
<dbReference type="EMBL" id="JARBHB010000010">
    <property type="protein sequence ID" value="KAJ8874780.1"/>
    <property type="molecule type" value="Genomic_DNA"/>
</dbReference>
<protein>
    <submittedName>
        <fullName evidence="1">Uncharacterized protein</fullName>
    </submittedName>
</protein>
<comment type="caution">
    <text evidence="1">The sequence shown here is derived from an EMBL/GenBank/DDBJ whole genome shotgun (WGS) entry which is preliminary data.</text>
</comment>
<keyword evidence="2" id="KW-1185">Reference proteome</keyword>
<sequence>MVMCMLGSRLLVQTGRWTALTAHNFSNIIPTPSFVSMGSLANLKCWCHIVGCRMLNLRMRPLSCAVHYLKGILRYPATSVLSAMFIHGFSTPSSPALLECRFYKGKQEECYSLCQLDGIDSITSHSFSIFCIRLCHADLLADAVIARVAVDIGILVPGLSSAPSTLHVWPTDCDRTWYGKDPPARSTKQERGHKFMETGSVLHQKGAEDIDQVRAAYVCRPGKSV</sequence>
<evidence type="ECO:0000313" key="2">
    <source>
        <dbReference type="Proteomes" id="UP001159363"/>
    </source>
</evidence>
<accession>A0ABQ9GRV1</accession>
<dbReference type="Proteomes" id="UP001159363">
    <property type="component" value="Chromosome 9"/>
</dbReference>